<name>G0M9T9_CAEBE</name>
<evidence type="ECO:0000256" key="2">
    <source>
        <dbReference type="ARBA" id="ARBA00022692"/>
    </source>
</evidence>
<feature type="transmembrane region" description="Helical" evidence="5">
    <location>
        <begin position="144"/>
        <end position="164"/>
    </location>
</feature>
<dbReference type="InterPro" id="IPR052665">
    <property type="entry name" value="Neuropeptide-GPCR"/>
</dbReference>
<dbReference type="STRING" id="135651.G0M9T9"/>
<comment type="subcellular location">
    <subcellularLocation>
        <location evidence="1">Membrane</location>
    </subcellularLocation>
</comment>
<dbReference type="OrthoDB" id="5841613at2759"/>
<evidence type="ECO:0000313" key="8">
    <source>
        <dbReference type="Proteomes" id="UP000008068"/>
    </source>
</evidence>
<dbReference type="FunFam" id="1.20.1070.10:FF:001003">
    <property type="entry name" value="Protein CBG16999"/>
    <property type="match status" value="1"/>
</dbReference>
<feature type="transmembrane region" description="Helical" evidence="5">
    <location>
        <begin position="259"/>
        <end position="280"/>
    </location>
</feature>
<dbReference type="SUPFAM" id="SSF81321">
    <property type="entry name" value="Family A G protein-coupled receptor-like"/>
    <property type="match status" value="1"/>
</dbReference>
<evidence type="ECO:0000256" key="1">
    <source>
        <dbReference type="ARBA" id="ARBA00004370"/>
    </source>
</evidence>
<evidence type="ECO:0000256" key="3">
    <source>
        <dbReference type="ARBA" id="ARBA00022989"/>
    </source>
</evidence>
<organism evidence="8">
    <name type="scientific">Caenorhabditis brenneri</name>
    <name type="common">Nematode worm</name>
    <dbReference type="NCBI Taxonomy" id="135651"/>
    <lineage>
        <taxon>Eukaryota</taxon>
        <taxon>Metazoa</taxon>
        <taxon>Ecdysozoa</taxon>
        <taxon>Nematoda</taxon>
        <taxon>Chromadorea</taxon>
        <taxon>Rhabditida</taxon>
        <taxon>Rhabditina</taxon>
        <taxon>Rhabditomorpha</taxon>
        <taxon>Rhabditoidea</taxon>
        <taxon>Rhabditidae</taxon>
        <taxon>Peloderinae</taxon>
        <taxon>Caenorhabditis</taxon>
    </lineage>
</organism>
<dbReference type="FunCoup" id="G0M9T9">
    <property type="interactions" value="2"/>
</dbReference>
<feature type="domain" description="G-protein coupled receptors family 1 profile" evidence="6">
    <location>
        <begin position="38"/>
        <end position="323"/>
    </location>
</feature>
<feature type="transmembrane region" description="Helical" evidence="5">
    <location>
        <begin position="58"/>
        <end position="81"/>
    </location>
</feature>
<dbReference type="Proteomes" id="UP000008068">
    <property type="component" value="Unassembled WGS sequence"/>
</dbReference>
<gene>
    <name evidence="7" type="ORF">CAEBREN_13252</name>
</gene>
<dbReference type="PANTHER" id="PTHR24224:SF14">
    <property type="entry name" value="G-PROTEIN COUPLED RECEPTORS FAMILY 1 PROFILE DOMAIN-CONTAINING PROTEIN"/>
    <property type="match status" value="1"/>
</dbReference>
<dbReference type="HOGENOM" id="CLU_068744_0_0_1"/>
<sequence>MLSTTPSFLDEEMAFLEEWTNSSRLLFYSVIFISMLSLPILILSIFYIRCSPKQNAHFLPYLCSILLANFVLLATLFISVIAKNTDMVYEDTIPGFLVCKLTAFLVNSSSCFIHWSWVAMFAERCFYIYSPLRFRVHTRYRTKIVIFGILVFSMCIQFWIPIFITEKRLNGQLDNIYCGEDPSYSGQTQLIMVIECFFTFFLPLLLTIIADISVLTWKSSWGITWNLVSRDEIRGKTSEHMKIVSVNSVKNSKKRRSNAIRRCLISATITLFLNLPNYSLQLLDEFFNFGDSSSIEVRRVFLRIDAFVYILYLMQFPITPIHIFTLSRASTRRASRQFSAPNVLRIN</sequence>
<dbReference type="PANTHER" id="PTHR24224">
    <property type="entry name" value="CARDIOACCELERATORY PEPTIDE RECEPTOR-RELATED"/>
    <property type="match status" value="1"/>
</dbReference>
<dbReference type="AlphaFoldDB" id="G0M9T9"/>
<dbReference type="Gene3D" id="1.20.1070.10">
    <property type="entry name" value="Rhodopsin 7-helix transmembrane proteins"/>
    <property type="match status" value="1"/>
</dbReference>
<evidence type="ECO:0000256" key="5">
    <source>
        <dbReference type="SAM" id="Phobius"/>
    </source>
</evidence>
<feature type="transmembrane region" description="Helical" evidence="5">
    <location>
        <begin position="101"/>
        <end position="123"/>
    </location>
</feature>
<evidence type="ECO:0000313" key="7">
    <source>
        <dbReference type="EMBL" id="EGT31212.1"/>
    </source>
</evidence>
<proteinExistence type="predicted"/>
<feature type="transmembrane region" description="Helical" evidence="5">
    <location>
        <begin position="300"/>
        <end position="326"/>
    </location>
</feature>
<keyword evidence="4 5" id="KW-0472">Membrane</keyword>
<dbReference type="InterPro" id="IPR017452">
    <property type="entry name" value="GPCR_Rhodpsn_7TM"/>
</dbReference>
<keyword evidence="3 5" id="KW-1133">Transmembrane helix</keyword>
<dbReference type="EMBL" id="GL379787">
    <property type="protein sequence ID" value="EGT31212.1"/>
    <property type="molecule type" value="Genomic_DNA"/>
</dbReference>
<dbReference type="PROSITE" id="PS50262">
    <property type="entry name" value="G_PROTEIN_RECEP_F1_2"/>
    <property type="match status" value="1"/>
</dbReference>
<protein>
    <recommendedName>
        <fullName evidence="6">G-protein coupled receptors family 1 profile domain-containing protein</fullName>
    </recommendedName>
</protein>
<dbReference type="GO" id="GO:0016020">
    <property type="term" value="C:membrane"/>
    <property type="evidence" value="ECO:0007669"/>
    <property type="project" value="UniProtKB-SubCell"/>
</dbReference>
<accession>G0M9T9</accession>
<keyword evidence="2 5" id="KW-0812">Transmembrane</keyword>
<feature type="transmembrane region" description="Helical" evidence="5">
    <location>
        <begin position="190"/>
        <end position="210"/>
    </location>
</feature>
<dbReference type="InParanoid" id="G0M9T9"/>
<keyword evidence="8" id="KW-1185">Reference proteome</keyword>
<evidence type="ECO:0000259" key="6">
    <source>
        <dbReference type="PROSITE" id="PS50262"/>
    </source>
</evidence>
<evidence type="ECO:0000256" key="4">
    <source>
        <dbReference type="ARBA" id="ARBA00023136"/>
    </source>
</evidence>
<dbReference type="eggNOG" id="ENOG502TH73">
    <property type="taxonomic scope" value="Eukaryota"/>
</dbReference>
<dbReference type="OMA" id="AMFAERC"/>
<reference evidence="8" key="1">
    <citation type="submission" date="2011-07" db="EMBL/GenBank/DDBJ databases">
        <authorList>
            <consortium name="Caenorhabditis brenneri Sequencing and Analysis Consortium"/>
            <person name="Wilson R.K."/>
        </authorList>
    </citation>
    <scope>NUCLEOTIDE SEQUENCE [LARGE SCALE GENOMIC DNA]</scope>
    <source>
        <strain evidence="8">PB2801</strain>
    </source>
</reference>
<feature type="transmembrane region" description="Helical" evidence="5">
    <location>
        <begin position="25"/>
        <end position="46"/>
    </location>
</feature>